<keyword evidence="11" id="KW-0969">Cilium</keyword>
<keyword evidence="8 10" id="KW-1133">Transmembrane helix</keyword>
<keyword evidence="11" id="KW-0282">Flagellum</keyword>
<dbReference type="AlphaFoldDB" id="A0A4R6DT98"/>
<dbReference type="OrthoDB" id="5297029at2"/>
<comment type="similarity">
    <text evidence="3 10">Belongs to the FliL family.</text>
</comment>
<organism evidence="11 12">
    <name type="scientific">Azoarcus indigens</name>
    <dbReference type="NCBI Taxonomy" id="29545"/>
    <lineage>
        <taxon>Bacteria</taxon>
        <taxon>Pseudomonadati</taxon>
        <taxon>Pseudomonadota</taxon>
        <taxon>Betaproteobacteria</taxon>
        <taxon>Rhodocyclales</taxon>
        <taxon>Zoogloeaceae</taxon>
        <taxon>Azoarcus</taxon>
    </lineage>
</organism>
<comment type="subcellular location">
    <subcellularLocation>
        <location evidence="10">Cell inner membrane</location>
    </subcellularLocation>
    <subcellularLocation>
        <location evidence="2">Cell membrane</location>
        <topology evidence="2">Single-pass membrane protein</topology>
    </subcellularLocation>
</comment>
<evidence type="ECO:0000313" key="11">
    <source>
        <dbReference type="EMBL" id="TDN48370.1"/>
    </source>
</evidence>
<reference evidence="11 12" key="1">
    <citation type="submission" date="2019-03" db="EMBL/GenBank/DDBJ databases">
        <title>Genomic Encyclopedia of Type Strains, Phase IV (KMG-IV): sequencing the most valuable type-strain genomes for metagenomic binning, comparative biology and taxonomic classification.</title>
        <authorList>
            <person name="Goeker M."/>
        </authorList>
    </citation>
    <scope>NUCLEOTIDE SEQUENCE [LARGE SCALE GENOMIC DNA]</scope>
    <source>
        <strain evidence="11 12">DSM 12121</strain>
    </source>
</reference>
<evidence type="ECO:0000256" key="5">
    <source>
        <dbReference type="ARBA" id="ARBA00022500"/>
    </source>
</evidence>
<keyword evidence="5 10" id="KW-0145">Chemotaxis</keyword>
<dbReference type="PANTHER" id="PTHR35091:SF2">
    <property type="entry name" value="FLAGELLAR PROTEIN FLIL"/>
    <property type="match status" value="1"/>
</dbReference>
<evidence type="ECO:0000256" key="7">
    <source>
        <dbReference type="ARBA" id="ARBA00022779"/>
    </source>
</evidence>
<dbReference type="EMBL" id="SNVV01000015">
    <property type="protein sequence ID" value="TDN48370.1"/>
    <property type="molecule type" value="Genomic_DNA"/>
</dbReference>
<keyword evidence="6 10" id="KW-0812">Transmembrane</keyword>
<feature type="transmembrane region" description="Helical" evidence="10">
    <location>
        <begin position="23"/>
        <end position="48"/>
    </location>
</feature>
<evidence type="ECO:0000256" key="2">
    <source>
        <dbReference type="ARBA" id="ARBA00004162"/>
    </source>
</evidence>
<keyword evidence="11" id="KW-0966">Cell projection</keyword>
<dbReference type="GO" id="GO:0005886">
    <property type="term" value="C:plasma membrane"/>
    <property type="evidence" value="ECO:0007669"/>
    <property type="project" value="UniProtKB-SubCell"/>
</dbReference>
<keyword evidence="9 10" id="KW-0472">Membrane</keyword>
<comment type="function">
    <text evidence="1 10">Controls the rotational direction of flagella during chemotaxis.</text>
</comment>
<evidence type="ECO:0000256" key="9">
    <source>
        <dbReference type="ARBA" id="ARBA00023136"/>
    </source>
</evidence>
<evidence type="ECO:0000256" key="10">
    <source>
        <dbReference type="RuleBase" id="RU364125"/>
    </source>
</evidence>
<protein>
    <recommendedName>
        <fullName evidence="10">Flagellar protein FliL</fullName>
    </recommendedName>
</protein>
<evidence type="ECO:0000256" key="6">
    <source>
        <dbReference type="ARBA" id="ARBA00022692"/>
    </source>
</evidence>
<name>A0A4R6DT98_9RHOO</name>
<evidence type="ECO:0000256" key="1">
    <source>
        <dbReference type="ARBA" id="ARBA00002254"/>
    </source>
</evidence>
<evidence type="ECO:0000256" key="3">
    <source>
        <dbReference type="ARBA" id="ARBA00008281"/>
    </source>
</evidence>
<keyword evidence="12" id="KW-1185">Reference proteome</keyword>
<dbReference type="RefSeq" id="WP_133593468.1">
    <property type="nucleotide sequence ID" value="NZ_SNVV01000015.1"/>
</dbReference>
<dbReference type="PANTHER" id="PTHR35091">
    <property type="entry name" value="FLAGELLAR PROTEIN FLIL"/>
    <property type="match status" value="1"/>
</dbReference>
<evidence type="ECO:0000256" key="8">
    <source>
        <dbReference type="ARBA" id="ARBA00022989"/>
    </source>
</evidence>
<keyword evidence="7 10" id="KW-0283">Flagellar rotation</keyword>
<evidence type="ECO:0000256" key="4">
    <source>
        <dbReference type="ARBA" id="ARBA00022475"/>
    </source>
</evidence>
<evidence type="ECO:0000313" key="12">
    <source>
        <dbReference type="Proteomes" id="UP000295129"/>
    </source>
</evidence>
<sequence>MAKAPAKPEEGAKEAAPKKSGKLLLIIVIVLLLVLILAAGGVALLLLLKNKGGGGGDSHAEAPPAAAAPAGPAKIDLAKPPSFVTLDPFTVNLRSDEGDRYLQTVVVLRVSDEKLAESLKGFMPEIRHRINLLLSNRLPSEVATVQGREELASDILDQANEALGFPPPRETSSRRAPPTGPVQAVLFNSFIIQ</sequence>
<dbReference type="Proteomes" id="UP000295129">
    <property type="component" value="Unassembled WGS sequence"/>
</dbReference>
<dbReference type="InterPro" id="IPR005503">
    <property type="entry name" value="FliL"/>
</dbReference>
<dbReference type="GO" id="GO:0006935">
    <property type="term" value="P:chemotaxis"/>
    <property type="evidence" value="ECO:0007669"/>
    <property type="project" value="UniProtKB-KW"/>
</dbReference>
<dbReference type="Pfam" id="PF03748">
    <property type="entry name" value="FliL"/>
    <property type="match status" value="1"/>
</dbReference>
<proteinExistence type="inferred from homology"/>
<dbReference type="GO" id="GO:0071978">
    <property type="term" value="P:bacterial-type flagellum-dependent swarming motility"/>
    <property type="evidence" value="ECO:0007669"/>
    <property type="project" value="TreeGrafter"/>
</dbReference>
<keyword evidence="10" id="KW-0997">Cell inner membrane</keyword>
<gene>
    <name evidence="11" type="ORF">C7389_11536</name>
</gene>
<keyword evidence="4" id="KW-1003">Cell membrane</keyword>
<accession>A0A4R6DT98</accession>
<comment type="caution">
    <text evidence="11">The sequence shown here is derived from an EMBL/GenBank/DDBJ whole genome shotgun (WGS) entry which is preliminary data.</text>
</comment>
<dbReference type="GO" id="GO:0009425">
    <property type="term" value="C:bacterial-type flagellum basal body"/>
    <property type="evidence" value="ECO:0007669"/>
    <property type="project" value="InterPro"/>
</dbReference>